<evidence type="ECO:0000259" key="8">
    <source>
        <dbReference type="Pfam" id="PF01618"/>
    </source>
</evidence>
<dbReference type="InterPro" id="IPR002898">
    <property type="entry name" value="MotA_ExbB_proton_chnl"/>
</dbReference>
<evidence type="ECO:0000256" key="7">
    <source>
        <dbReference type="SAM" id="Phobius"/>
    </source>
</evidence>
<keyword evidence="6" id="KW-0653">Protein transport</keyword>
<dbReference type="Proteomes" id="UP000198461">
    <property type="component" value="Unassembled WGS sequence"/>
</dbReference>
<gene>
    <name evidence="9" type="ORF">SAMN05443662_0717</name>
</gene>
<keyword evidence="2" id="KW-1003">Cell membrane</keyword>
<accession>A0A1N6EQJ1</accession>
<comment type="similarity">
    <text evidence="6">Belongs to the exbB/tolQ family.</text>
</comment>
<keyword evidence="4 7" id="KW-1133">Transmembrane helix</keyword>
<evidence type="ECO:0000256" key="3">
    <source>
        <dbReference type="ARBA" id="ARBA00022692"/>
    </source>
</evidence>
<sequence length="230" mass="24643">MEAKELLHLILTASPVVQGVIVLLLFMSVAAWAVGFAKRAQLGRLAKDTRELREDFEKSPGLQLYNVYTAKPYADSPVAGIFAAPVEELLKLDKMGIRKPEALVEGAERAQEAAMRAAQPALVQMLPTLAIVGSSAPYIGLFGTVWGVMHAFAGLANVKTATLSAVAPGIAEALIATAIGLFAAIPAVIAYNRLSARANRLESDWEALAELVMTRVHRQARKLELDGEGR</sequence>
<keyword evidence="9" id="KW-0131">Cell cycle</keyword>
<dbReference type="GO" id="GO:0051301">
    <property type="term" value="P:cell division"/>
    <property type="evidence" value="ECO:0007669"/>
    <property type="project" value="UniProtKB-KW"/>
</dbReference>
<keyword evidence="9" id="KW-0132">Cell division</keyword>
<organism evidence="9 10">
    <name type="scientific">Sulfurivirga caldicuralii</name>
    <dbReference type="NCBI Taxonomy" id="364032"/>
    <lineage>
        <taxon>Bacteria</taxon>
        <taxon>Pseudomonadati</taxon>
        <taxon>Pseudomonadota</taxon>
        <taxon>Gammaproteobacteria</taxon>
        <taxon>Thiotrichales</taxon>
        <taxon>Piscirickettsiaceae</taxon>
        <taxon>Sulfurivirga</taxon>
    </lineage>
</organism>
<feature type="transmembrane region" description="Helical" evidence="7">
    <location>
        <begin position="16"/>
        <end position="37"/>
    </location>
</feature>
<feature type="domain" description="MotA/TolQ/ExbB proton channel" evidence="8">
    <location>
        <begin position="76"/>
        <end position="206"/>
    </location>
</feature>
<keyword evidence="6" id="KW-0813">Transport</keyword>
<dbReference type="PANTHER" id="PTHR30625">
    <property type="entry name" value="PROTEIN TOLQ"/>
    <property type="match status" value="1"/>
</dbReference>
<dbReference type="Pfam" id="PF01618">
    <property type="entry name" value="MotA_ExbB"/>
    <property type="match status" value="1"/>
</dbReference>
<keyword evidence="10" id="KW-1185">Reference proteome</keyword>
<dbReference type="PANTHER" id="PTHR30625:SF3">
    <property type="entry name" value="TOL-PAL SYSTEM PROTEIN TOLQ"/>
    <property type="match status" value="1"/>
</dbReference>
<dbReference type="AlphaFoldDB" id="A0A1N6EQJ1"/>
<dbReference type="InterPro" id="IPR050790">
    <property type="entry name" value="ExbB/TolQ_transport"/>
</dbReference>
<dbReference type="GO" id="GO:0017038">
    <property type="term" value="P:protein import"/>
    <property type="evidence" value="ECO:0007669"/>
    <property type="project" value="TreeGrafter"/>
</dbReference>
<evidence type="ECO:0000256" key="2">
    <source>
        <dbReference type="ARBA" id="ARBA00022475"/>
    </source>
</evidence>
<dbReference type="STRING" id="364032.SAMN05443662_0717"/>
<dbReference type="EMBL" id="FSRE01000002">
    <property type="protein sequence ID" value="SIN85211.1"/>
    <property type="molecule type" value="Genomic_DNA"/>
</dbReference>
<dbReference type="GO" id="GO:0005886">
    <property type="term" value="C:plasma membrane"/>
    <property type="evidence" value="ECO:0007669"/>
    <property type="project" value="UniProtKB-SubCell"/>
</dbReference>
<evidence type="ECO:0000256" key="6">
    <source>
        <dbReference type="RuleBase" id="RU004057"/>
    </source>
</evidence>
<reference evidence="9 10" key="1">
    <citation type="submission" date="2016-11" db="EMBL/GenBank/DDBJ databases">
        <authorList>
            <person name="Jaros S."/>
            <person name="Januszkiewicz K."/>
            <person name="Wedrychowicz H."/>
        </authorList>
    </citation>
    <scope>NUCLEOTIDE SEQUENCE [LARGE SCALE GENOMIC DNA]</scope>
    <source>
        <strain evidence="9 10">DSM 17737</strain>
    </source>
</reference>
<comment type="subcellular location">
    <subcellularLocation>
        <location evidence="1">Cell membrane</location>
        <topology evidence="1">Multi-pass membrane protein</topology>
    </subcellularLocation>
    <subcellularLocation>
        <location evidence="6">Membrane</location>
        <topology evidence="6">Multi-pass membrane protein</topology>
    </subcellularLocation>
</comment>
<keyword evidence="3 7" id="KW-0812">Transmembrane</keyword>
<feature type="transmembrane region" description="Helical" evidence="7">
    <location>
        <begin position="125"/>
        <end position="149"/>
    </location>
</feature>
<dbReference type="RefSeq" id="WP_074201029.1">
    <property type="nucleotide sequence ID" value="NZ_FSRE01000002.1"/>
</dbReference>
<keyword evidence="5 7" id="KW-0472">Membrane</keyword>
<evidence type="ECO:0000313" key="10">
    <source>
        <dbReference type="Proteomes" id="UP000198461"/>
    </source>
</evidence>
<protein>
    <submittedName>
        <fullName evidence="9">Cell division and transport-associated protein TolQ</fullName>
    </submittedName>
</protein>
<dbReference type="OrthoDB" id="9805133at2"/>
<proteinExistence type="inferred from homology"/>
<name>A0A1N6EQJ1_9GAMM</name>
<evidence type="ECO:0000256" key="5">
    <source>
        <dbReference type="ARBA" id="ARBA00023136"/>
    </source>
</evidence>
<evidence type="ECO:0000256" key="1">
    <source>
        <dbReference type="ARBA" id="ARBA00004651"/>
    </source>
</evidence>
<feature type="transmembrane region" description="Helical" evidence="7">
    <location>
        <begin position="169"/>
        <end position="191"/>
    </location>
</feature>
<evidence type="ECO:0000256" key="4">
    <source>
        <dbReference type="ARBA" id="ARBA00022989"/>
    </source>
</evidence>
<evidence type="ECO:0000313" key="9">
    <source>
        <dbReference type="EMBL" id="SIN85211.1"/>
    </source>
</evidence>